<name>A0AAV5VYI7_9BILA</name>
<proteinExistence type="predicted"/>
<gene>
    <name evidence="1" type="ORF">PFISCL1PPCAC_15917</name>
</gene>
<reference evidence="1" key="1">
    <citation type="submission" date="2023-10" db="EMBL/GenBank/DDBJ databases">
        <title>Genome assembly of Pristionchus species.</title>
        <authorList>
            <person name="Yoshida K."/>
            <person name="Sommer R.J."/>
        </authorList>
    </citation>
    <scope>NUCLEOTIDE SEQUENCE</scope>
    <source>
        <strain evidence="1">RS5133</strain>
    </source>
</reference>
<dbReference type="Proteomes" id="UP001432322">
    <property type="component" value="Unassembled WGS sequence"/>
</dbReference>
<feature type="non-terminal residue" evidence="1">
    <location>
        <position position="1"/>
    </location>
</feature>
<organism evidence="1 2">
    <name type="scientific">Pristionchus fissidentatus</name>
    <dbReference type="NCBI Taxonomy" id="1538716"/>
    <lineage>
        <taxon>Eukaryota</taxon>
        <taxon>Metazoa</taxon>
        <taxon>Ecdysozoa</taxon>
        <taxon>Nematoda</taxon>
        <taxon>Chromadorea</taxon>
        <taxon>Rhabditida</taxon>
        <taxon>Rhabditina</taxon>
        <taxon>Diplogasteromorpha</taxon>
        <taxon>Diplogasteroidea</taxon>
        <taxon>Neodiplogasteridae</taxon>
        <taxon>Pristionchus</taxon>
    </lineage>
</organism>
<evidence type="ECO:0000313" key="1">
    <source>
        <dbReference type="EMBL" id="GMT24620.1"/>
    </source>
</evidence>
<protein>
    <submittedName>
        <fullName evidence="1">Uncharacterized protein</fullName>
    </submittedName>
</protein>
<dbReference type="EMBL" id="BTSY01000004">
    <property type="protein sequence ID" value="GMT24620.1"/>
    <property type="molecule type" value="Genomic_DNA"/>
</dbReference>
<sequence>SRPLFTPIPLSTMSALIKIAAIGCILAVTGADLTREKRQFLVDSLGSSVVDPYLDQAPVFAAPAPRLVYRRPTTVVVQRPAFYPEYFPQRPLMRAYRPVYSQVVPQMLAEPTPYIVRRPTLAVAAPMLHSSVVGPTYFSQPAAVPLVGPSVVAPSAFASDILIKKKKL</sequence>
<comment type="caution">
    <text evidence="1">The sequence shown here is derived from an EMBL/GenBank/DDBJ whole genome shotgun (WGS) entry which is preliminary data.</text>
</comment>
<accession>A0AAV5VYI7</accession>
<evidence type="ECO:0000313" key="2">
    <source>
        <dbReference type="Proteomes" id="UP001432322"/>
    </source>
</evidence>
<keyword evidence="2" id="KW-1185">Reference proteome</keyword>
<dbReference type="AlphaFoldDB" id="A0AAV5VYI7"/>